<dbReference type="FunFam" id="1.10.10.650:FF:000001">
    <property type="entry name" value="S1 RNA-binding domain 1"/>
    <property type="match status" value="1"/>
</dbReference>
<dbReference type="Pfam" id="PF22706">
    <property type="entry name" value="Tex_central_region"/>
    <property type="match status" value="1"/>
</dbReference>
<dbReference type="InterPro" id="IPR018974">
    <property type="entry name" value="Tex-like_N"/>
</dbReference>
<dbReference type="InterPro" id="IPR003029">
    <property type="entry name" value="S1_domain"/>
</dbReference>
<dbReference type="PANTHER" id="PTHR10724:SF10">
    <property type="entry name" value="S1 RNA-BINDING DOMAIN-CONTAINING PROTEIN 1"/>
    <property type="match status" value="1"/>
</dbReference>
<dbReference type="Pfam" id="PF12836">
    <property type="entry name" value="HHH_3"/>
    <property type="match status" value="1"/>
</dbReference>
<proteinExistence type="predicted"/>
<gene>
    <name evidence="2" type="ORF">H9964_01050</name>
</gene>
<reference evidence="2" key="1">
    <citation type="journal article" date="2021" name="PeerJ">
        <title>Extensive microbial diversity within the chicken gut microbiome revealed by metagenomics and culture.</title>
        <authorList>
            <person name="Gilroy R."/>
            <person name="Ravi A."/>
            <person name="Getino M."/>
            <person name="Pursley I."/>
            <person name="Horton D.L."/>
            <person name="Alikhan N.F."/>
            <person name="Baker D."/>
            <person name="Gharbi K."/>
            <person name="Hall N."/>
            <person name="Watson M."/>
            <person name="Adriaenssens E.M."/>
            <person name="Foster-Nyarko E."/>
            <person name="Jarju S."/>
            <person name="Secka A."/>
            <person name="Antonio M."/>
            <person name="Oren A."/>
            <person name="Chaudhuri R.R."/>
            <person name="La Ragione R."/>
            <person name="Hildebrand F."/>
            <person name="Pallen M.J."/>
        </authorList>
    </citation>
    <scope>NUCLEOTIDE SEQUENCE</scope>
    <source>
        <strain evidence="2">ChiW7-2402</strain>
    </source>
</reference>
<dbReference type="Pfam" id="PF00575">
    <property type="entry name" value="S1"/>
    <property type="match status" value="1"/>
</dbReference>
<organism evidence="2 3">
    <name type="scientific">Candidatus Gallimonas intestinavium</name>
    <dbReference type="NCBI Taxonomy" id="2838603"/>
    <lineage>
        <taxon>Bacteria</taxon>
        <taxon>Bacillati</taxon>
        <taxon>Bacillota</taxon>
        <taxon>Clostridia</taxon>
        <taxon>Candidatus Gallimonas</taxon>
    </lineage>
</organism>
<comment type="caution">
    <text evidence="2">The sequence shown here is derived from an EMBL/GenBank/DDBJ whole genome shotgun (WGS) entry which is preliminary data.</text>
</comment>
<dbReference type="PROSITE" id="PS50126">
    <property type="entry name" value="S1"/>
    <property type="match status" value="1"/>
</dbReference>
<dbReference type="InterPro" id="IPR055179">
    <property type="entry name" value="Tex-like_central_region"/>
</dbReference>
<dbReference type="GO" id="GO:0005737">
    <property type="term" value="C:cytoplasm"/>
    <property type="evidence" value="ECO:0007669"/>
    <property type="project" value="UniProtKB-ARBA"/>
</dbReference>
<dbReference type="AlphaFoldDB" id="A0A9D2G322"/>
<dbReference type="GO" id="GO:0003729">
    <property type="term" value="F:mRNA binding"/>
    <property type="evidence" value="ECO:0007669"/>
    <property type="project" value="TreeGrafter"/>
</dbReference>
<dbReference type="InterPro" id="IPR006641">
    <property type="entry name" value="YqgF/RNaseH-like_dom"/>
</dbReference>
<dbReference type="Gene3D" id="1.10.150.310">
    <property type="entry name" value="Tex RuvX-like domain-like"/>
    <property type="match status" value="1"/>
</dbReference>
<dbReference type="InterPro" id="IPR012340">
    <property type="entry name" value="NA-bd_OB-fold"/>
</dbReference>
<dbReference type="InterPro" id="IPR037027">
    <property type="entry name" value="YqgF/RNaseH-like_dom_sf"/>
</dbReference>
<accession>A0A9D2G322</accession>
<dbReference type="InterPro" id="IPR012337">
    <property type="entry name" value="RNaseH-like_sf"/>
</dbReference>
<dbReference type="CDD" id="cd05685">
    <property type="entry name" value="S1_Tex"/>
    <property type="match status" value="1"/>
</dbReference>
<dbReference type="SUPFAM" id="SSF158832">
    <property type="entry name" value="Tex N-terminal region-like"/>
    <property type="match status" value="1"/>
</dbReference>
<dbReference type="FunFam" id="2.40.50.140:FF:000051">
    <property type="entry name" value="RNA-binding transcriptional accessory protein"/>
    <property type="match status" value="1"/>
</dbReference>
<dbReference type="SUPFAM" id="SSF47781">
    <property type="entry name" value="RuvA domain 2-like"/>
    <property type="match status" value="2"/>
</dbReference>
<dbReference type="Pfam" id="PF16921">
    <property type="entry name" value="Tex_YqgF"/>
    <property type="match status" value="1"/>
</dbReference>
<dbReference type="Gene3D" id="3.30.420.140">
    <property type="entry name" value="YqgF/RNase H-like domain"/>
    <property type="match status" value="1"/>
</dbReference>
<dbReference type="Pfam" id="PF17674">
    <property type="entry name" value="HHH_9"/>
    <property type="match status" value="1"/>
</dbReference>
<dbReference type="FunFam" id="1.10.150.310:FF:000001">
    <property type="entry name" value="RNA-binding transcriptional accessory protein"/>
    <property type="match status" value="1"/>
</dbReference>
<feature type="domain" description="S1 motif" evidence="1">
    <location>
        <begin position="649"/>
        <end position="718"/>
    </location>
</feature>
<dbReference type="GO" id="GO:0006412">
    <property type="term" value="P:translation"/>
    <property type="evidence" value="ECO:0007669"/>
    <property type="project" value="TreeGrafter"/>
</dbReference>
<dbReference type="SUPFAM" id="SSF53098">
    <property type="entry name" value="Ribonuclease H-like"/>
    <property type="match status" value="1"/>
</dbReference>
<dbReference type="Gene3D" id="1.10.10.650">
    <property type="entry name" value="RuvA domain 2-like"/>
    <property type="match status" value="1"/>
</dbReference>
<dbReference type="InterPro" id="IPR023319">
    <property type="entry name" value="Tex-like_HTH_dom_sf"/>
</dbReference>
<protein>
    <submittedName>
        <fullName evidence="2">RNA-binding transcriptional accessory protein</fullName>
    </submittedName>
</protein>
<sequence length="721" mass="79245">MDIIKTLAKELDRKEEHVQNVVTLLDEGNTVPFIARYRKEMHGTMDDQTIRTLADRLQYLRNLEERKKEVLSSIEAQGKLTEELRARIEGAETLAAVEDEYRPYKQKRRTRATIAREKGLEPLALLLFAQEKDCPAPEEAAKEYIDEEKGVSSVEEALAGAGDIIAETISDDAAVRGALRDYAMKCGDVCSEAAKKDPEDTVYRNYYKFTCAVKTIPGHRVLALNRGEKEGVLKVWVDVPRDNALELIFRRVVKKPACASTAFVKAAAEDAYDRLIEPSLEREVRAALTETAAEGAIGQFALNLRPLLMQPPVKGFVTMGLDPGYRMGCKVAVVDGTGKVLDTAVVYPTHGERQKAEAIRTLSALIKKHQVKHIAIGNGTASRETEQMTVELIASLGKGAGVSYAIVNEAGASVYSASKLAAAEFPEYDVNLRSAVSIARRLQDPLAELVKIDPKSIGVGQYQHDMPEKRLSEALDGVVEDCVNAVGVDVNTASAPLLARVSGLNVGVAANVVKYREENGRFTSRKQILKVPKLGAKAFEQCAGFLRVPESKEVLDNTAVHPESYAAAEKLLSLCGYTEEDVRRGNLGHLMERLHGYGEERAAQACGVGLPTLFDVCAELKRPGRDPRDELPAPVLRTDVMEIKDLKPGMELKGTVRNVIDFGAFVDIGVHQDGLVHISEISDRFIKHPSEVLSVGDVVTVWVKEVDERKGRISLTMKRPR</sequence>
<dbReference type="InterPro" id="IPR023323">
    <property type="entry name" value="Tex-like_dom_sf"/>
</dbReference>
<dbReference type="Gene3D" id="1.10.3500.10">
    <property type="entry name" value="Tex N-terminal region-like"/>
    <property type="match status" value="1"/>
</dbReference>
<evidence type="ECO:0000259" key="1">
    <source>
        <dbReference type="PROSITE" id="PS50126"/>
    </source>
</evidence>
<dbReference type="FunFam" id="3.30.420.140:FF:000001">
    <property type="entry name" value="RNA-binding transcriptional accessory protein"/>
    <property type="match status" value="1"/>
</dbReference>
<dbReference type="SMART" id="SM00732">
    <property type="entry name" value="YqgFc"/>
    <property type="match status" value="1"/>
</dbReference>
<dbReference type="Gene3D" id="2.40.50.140">
    <property type="entry name" value="Nucleic acid-binding proteins"/>
    <property type="match status" value="1"/>
</dbReference>
<dbReference type="InterPro" id="IPR010994">
    <property type="entry name" value="RuvA_2-like"/>
</dbReference>
<evidence type="ECO:0000313" key="3">
    <source>
        <dbReference type="Proteomes" id="UP000824102"/>
    </source>
</evidence>
<dbReference type="InterPro" id="IPR050437">
    <property type="entry name" value="Ribos_protein_bS1-like"/>
</dbReference>
<dbReference type="GO" id="GO:0003735">
    <property type="term" value="F:structural constituent of ribosome"/>
    <property type="evidence" value="ECO:0007669"/>
    <property type="project" value="TreeGrafter"/>
</dbReference>
<dbReference type="InterPro" id="IPR044146">
    <property type="entry name" value="S1_Tex"/>
</dbReference>
<reference evidence="2" key="2">
    <citation type="submission" date="2021-04" db="EMBL/GenBank/DDBJ databases">
        <authorList>
            <person name="Gilroy R."/>
        </authorList>
    </citation>
    <scope>NUCLEOTIDE SEQUENCE</scope>
    <source>
        <strain evidence="2">ChiW7-2402</strain>
    </source>
</reference>
<dbReference type="SMART" id="SM00316">
    <property type="entry name" value="S1"/>
    <property type="match status" value="1"/>
</dbReference>
<dbReference type="Pfam" id="PF09371">
    <property type="entry name" value="Tex_N"/>
    <property type="match status" value="1"/>
</dbReference>
<dbReference type="PANTHER" id="PTHR10724">
    <property type="entry name" value="30S RIBOSOMAL PROTEIN S1"/>
    <property type="match status" value="1"/>
</dbReference>
<evidence type="ECO:0000313" key="2">
    <source>
        <dbReference type="EMBL" id="HIZ72149.1"/>
    </source>
</evidence>
<dbReference type="SUPFAM" id="SSF50249">
    <property type="entry name" value="Nucleic acid-binding proteins"/>
    <property type="match status" value="1"/>
</dbReference>
<dbReference type="EMBL" id="DXBB01000020">
    <property type="protein sequence ID" value="HIZ72149.1"/>
    <property type="molecule type" value="Genomic_DNA"/>
</dbReference>
<dbReference type="GO" id="GO:0006139">
    <property type="term" value="P:nucleobase-containing compound metabolic process"/>
    <property type="evidence" value="ECO:0007669"/>
    <property type="project" value="InterPro"/>
</dbReference>
<dbReference type="InterPro" id="IPR032639">
    <property type="entry name" value="Tex_YqgF"/>
</dbReference>
<name>A0A9D2G322_9FIRM</name>
<dbReference type="InterPro" id="IPR041692">
    <property type="entry name" value="HHH_9"/>
</dbReference>
<dbReference type="Proteomes" id="UP000824102">
    <property type="component" value="Unassembled WGS sequence"/>
</dbReference>